<accession>A0A0K2UQR1</accession>
<protein>
    <submittedName>
        <fullName evidence="1">Uncharacterized protein</fullName>
    </submittedName>
</protein>
<dbReference type="EMBL" id="HACA01023029">
    <property type="protein sequence ID" value="CDW40390.1"/>
    <property type="molecule type" value="Transcribed_RNA"/>
</dbReference>
<feature type="non-terminal residue" evidence="1">
    <location>
        <position position="1"/>
    </location>
</feature>
<organism evidence="1">
    <name type="scientific">Lepeophtheirus salmonis</name>
    <name type="common">Salmon louse</name>
    <name type="synonym">Caligus salmonis</name>
    <dbReference type="NCBI Taxonomy" id="72036"/>
    <lineage>
        <taxon>Eukaryota</taxon>
        <taxon>Metazoa</taxon>
        <taxon>Ecdysozoa</taxon>
        <taxon>Arthropoda</taxon>
        <taxon>Crustacea</taxon>
        <taxon>Multicrustacea</taxon>
        <taxon>Hexanauplia</taxon>
        <taxon>Copepoda</taxon>
        <taxon>Siphonostomatoida</taxon>
        <taxon>Caligidae</taxon>
        <taxon>Lepeophtheirus</taxon>
    </lineage>
</organism>
<evidence type="ECO:0000313" key="1">
    <source>
        <dbReference type="EMBL" id="CDW40390.1"/>
    </source>
</evidence>
<sequence length="66" mass="7709">AAEVMVSNDLQNSISSANSPLSVYLGIRGRKLEILRCKFIILGEFKYYLKMEQWIKYHVILILNYN</sequence>
<reference evidence="1" key="1">
    <citation type="submission" date="2014-05" db="EMBL/GenBank/DDBJ databases">
        <authorList>
            <person name="Chronopoulou M."/>
        </authorList>
    </citation>
    <scope>NUCLEOTIDE SEQUENCE</scope>
    <source>
        <tissue evidence="1">Whole organism</tissue>
    </source>
</reference>
<name>A0A0K2UQR1_LEPSM</name>
<proteinExistence type="predicted"/>
<dbReference type="AlphaFoldDB" id="A0A0K2UQR1"/>